<protein>
    <submittedName>
        <fullName evidence="2">DUF695 domain-containing protein</fullName>
    </submittedName>
</protein>
<dbReference type="RefSeq" id="WP_193676623.1">
    <property type="nucleotide sequence ID" value="NZ_JADDIV010000003.1"/>
</dbReference>
<evidence type="ECO:0000259" key="1">
    <source>
        <dbReference type="Pfam" id="PF05117"/>
    </source>
</evidence>
<dbReference type="InterPro" id="IPR016097">
    <property type="entry name" value="DUF695"/>
</dbReference>
<dbReference type="EMBL" id="JADDIV010000003">
    <property type="protein sequence ID" value="MBE7368005.1"/>
    <property type="molecule type" value="Genomic_DNA"/>
</dbReference>
<dbReference type="Proteomes" id="UP000806285">
    <property type="component" value="Unassembled WGS sequence"/>
</dbReference>
<gene>
    <name evidence="2" type="ORF">IM787_10535</name>
</gene>
<name>A0ABR9S3B7_9BURK</name>
<comment type="caution">
    <text evidence="2">The sequence shown here is derived from an EMBL/GenBank/DDBJ whole genome shotgun (WGS) entry which is preliminary data.</text>
</comment>
<keyword evidence="3" id="KW-1185">Reference proteome</keyword>
<evidence type="ECO:0000313" key="3">
    <source>
        <dbReference type="Proteomes" id="UP000806285"/>
    </source>
</evidence>
<accession>A0ABR9S3B7</accession>
<dbReference type="Pfam" id="PF05117">
    <property type="entry name" value="DUF695"/>
    <property type="match status" value="1"/>
</dbReference>
<feature type="domain" description="DUF695" evidence="1">
    <location>
        <begin position="28"/>
        <end position="146"/>
    </location>
</feature>
<proteinExistence type="predicted"/>
<evidence type="ECO:0000313" key="2">
    <source>
        <dbReference type="EMBL" id="MBE7368005.1"/>
    </source>
</evidence>
<reference evidence="2 3" key="1">
    <citation type="submission" date="2020-10" db="EMBL/GenBank/DDBJ databases">
        <title>Ramlibacter sp. HM2 16S ribosomal RNA gene Genome sequencing and assembly.</title>
        <authorList>
            <person name="Kang M."/>
        </authorList>
    </citation>
    <scope>NUCLEOTIDE SEQUENCE [LARGE SCALE GENOMIC DNA]</scope>
    <source>
        <strain evidence="2 3">HM2</strain>
    </source>
</reference>
<sequence length="152" mass="17563">MALPTPASASPSDVVTWATATSRHKTLDRAIVFRFAKDFRPGFRRADLPHRAIVMWRYTSDSGMPGASEREDMDRLEDLLAPLVERPGVALLALVSTGENLREWIFYARSEDQFMELLNMALRDQKRFPIEIDIEQDAEWSTYDRFRKGVRE</sequence>
<organism evidence="2 3">
    <name type="scientific">Ramlibacter pallidus</name>
    <dbReference type="NCBI Taxonomy" id="2780087"/>
    <lineage>
        <taxon>Bacteria</taxon>
        <taxon>Pseudomonadati</taxon>
        <taxon>Pseudomonadota</taxon>
        <taxon>Betaproteobacteria</taxon>
        <taxon>Burkholderiales</taxon>
        <taxon>Comamonadaceae</taxon>
        <taxon>Ramlibacter</taxon>
    </lineage>
</organism>